<dbReference type="FunCoup" id="A0A6P8HC36">
    <property type="interactions" value="1358"/>
</dbReference>
<comment type="subcellular location">
    <subcellularLocation>
        <location evidence="1">Membrane</location>
        <topology evidence="1">Multi-pass membrane protein</topology>
    </subcellularLocation>
</comment>
<comment type="similarity">
    <text evidence="2">Belongs to the TMEM192 family.</text>
</comment>
<dbReference type="OrthoDB" id="6277625at2759"/>
<gene>
    <name evidence="9" type="primary">LOC116289888</name>
</gene>
<protein>
    <recommendedName>
        <fullName evidence="3">Transmembrane protein 192</fullName>
    </recommendedName>
</protein>
<feature type="transmembrane region" description="Helical" evidence="7">
    <location>
        <begin position="89"/>
        <end position="109"/>
    </location>
</feature>
<dbReference type="GO" id="GO:0005770">
    <property type="term" value="C:late endosome"/>
    <property type="evidence" value="ECO:0007669"/>
    <property type="project" value="TreeGrafter"/>
</dbReference>
<dbReference type="KEGG" id="aten:116289888"/>
<evidence type="ECO:0000313" key="8">
    <source>
        <dbReference type="Proteomes" id="UP000515163"/>
    </source>
</evidence>
<dbReference type="PANTHER" id="PTHR31592">
    <property type="entry name" value="TRANSMEMBRANE PROTEIN 192"/>
    <property type="match status" value="1"/>
</dbReference>
<evidence type="ECO:0000256" key="7">
    <source>
        <dbReference type="SAM" id="Phobius"/>
    </source>
</evidence>
<evidence type="ECO:0000256" key="5">
    <source>
        <dbReference type="ARBA" id="ARBA00022989"/>
    </source>
</evidence>
<dbReference type="InterPro" id="IPR029399">
    <property type="entry name" value="TMEM192"/>
</dbReference>
<evidence type="ECO:0000256" key="6">
    <source>
        <dbReference type="ARBA" id="ARBA00023136"/>
    </source>
</evidence>
<dbReference type="PANTHER" id="PTHR31592:SF1">
    <property type="entry name" value="TRANSMEMBRANE PROTEIN 192"/>
    <property type="match status" value="1"/>
</dbReference>
<keyword evidence="4 7" id="KW-0812">Transmembrane</keyword>
<evidence type="ECO:0000256" key="2">
    <source>
        <dbReference type="ARBA" id="ARBA00006314"/>
    </source>
</evidence>
<sequence>MVSLSIEQGQGGYFFDRQESMPVSNNSVNINEDLSHEVSSIHAELVTVSKFRRLQTAWVAVLLIILFIGYAIATFLLKRGTMHWLGDEFPPFGFFLILHVLLWLIVFVADRYLQHAHHVSQGFGYLQMFRDTKNIRRLPYNVFSLGNAVLLVIVAVLGHKYSWTGLNLIIILQIVFILEVVLCLPGIIWYLVKVIKFNKAKPQPDAEDKDVIDGFSTTVEAGFRDGEYVNEVLEKQADMIRYLQQHNANLGRRLMQLMQQQQLDGRLSASQETRT</sequence>
<evidence type="ECO:0000256" key="1">
    <source>
        <dbReference type="ARBA" id="ARBA00004141"/>
    </source>
</evidence>
<feature type="transmembrane region" description="Helical" evidence="7">
    <location>
        <begin position="169"/>
        <end position="192"/>
    </location>
</feature>
<evidence type="ECO:0000256" key="4">
    <source>
        <dbReference type="ARBA" id="ARBA00022692"/>
    </source>
</evidence>
<name>A0A6P8HC36_ACTTE</name>
<proteinExistence type="inferred from homology"/>
<dbReference type="Pfam" id="PF14802">
    <property type="entry name" value="TMEM192"/>
    <property type="match status" value="1"/>
</dbReference>
<keyword evidence="5 7" id="KW-1133">Transmembrane helix</keyword>
<evidence type="ECO:0000313" key="9">
    <source>
        <dbReference type="RefSeq" id="XP_031552688.1"/>
    </source>
</evidence>
<evidence type="ECO:0000256" key="3">
    <source>
        <dbReference type="ARBA" id="ARBA00014635"/>
    </source>
</evidence>
<keyword evidence="8" id="KW-1185">Reference proteome</keyword>
<keyword evidence="6 7" id="KW-0472">Membrane</keyword>
<dbReference type="InParanoid" id="A0A6P8HC36"/>
<dbReference type="RefSeq" id="XP_031552688.1">
    <property type="nucleotide sequence ID" value="XM_031696828.1"/>
</dbReference>
<feature type="transmembrane region" description="Helical" evidence="7">
    <location>
        <begin position="57"/>
        <end position="77"/>
    </location>
</feature>
<dbReference type="GO" id="GO:0005765">
    <property type="term" value="C:lysosomal membrane"/>
    <property type="evidence" value="ECO:0007669"/>
    <property type="project" value="TreeGrafter"/>
</dbReference>
<dbReference type="GeneID" id="116289888"/>
<organism evidence="8 9">
    <name type="scientific">Actinia tenebrosa</name>
    <name type="common">Australian red waratah sea anemone</name>
    <dbReference type="NCBI Taxonomy" id="6105"/>
    <lineage>
        <taxon>Eukaryota</taxon>
        <taxon>Metazoa</taxon>
        <taxon>Cnidaria</taxon>
        <taxon>Anthozoa</taxon>
        <taxon>Hexacorallia</taxon>
        <taxon>Actiniaria</taxon>
        <taxon>Actiniidae</taxon>
        <taxon>Actinia</taxon>
    </lineage>
</organism>
<accession>A0A6P8HC36</accession>
<dbReference type="Proteomes" id="UP000515163">
    <property type="component" value="Unplaced"/>
</dbReference>
<feature type="transmembrane region" description="Helical" evidence="7">
    <location>
        <begin position="138"/>
        <end position="157"/>
    </location>
</feature>
<dbReference type="AlphaFoldDB" id="A0A6P8HC36"/>
<reference evidence="9" key="1">
    <citation type="submission" date="2025-08" db="UniProtKB">
        <authorList>
            <consortium name="RefSeq"/>
        </authorList>
    </citation>
    <scope>IDENTIFICATION</scope>
    <source>
        <tissue evidence="9">Tentacle</tissue>
    </source>
</reference>